<feature type="transmembrane region" description="Helical" evidence="1">
    <location>
        <begin position="96"/>
        <end position="115"/>
    </location>
</feature>
<gene>
    <name evidence="2" type="ORF">E7215_15240</name>
</gene>
<protein>
    <submittedName>
        <fullName evidence="2">TIGR01906 family membrane protein</fullName>
    </submittedName>
</protein>
<name>A0A927ZLJ8_9CLOT</name>
<evidence type="ECO:0000313" key="2">
    <source>
        <dbReference type="EMBL" id="MBE6061499.1"/>
    </source>
</evidence>
<feature type="transmembrane region" description="Helical" evidence="1">
    <location>
        <begin position="127"/>
        <end position="154"/>
    </location>
</feature>
<dbReference type="Pfam" id="PF07314">
    <property type="entry name" value="Lit"/>
    <property type="match status" value="1"/>
</dbReference>
<reference evidence="2" key="1">
    <citation type="submission" date="2019-04" db="EMBL/GenBank/DDBJ databases">
        <title>Evolution of Biomass-Degrading Anaerobic Consortia Revealed by Metagenomics.</title>
        <authorList>
            <person name="Peng X."/>
        </authorList>
    </citation>
    <scope>NUCLEOTIDE SEQUENCE</scope>
    <source>
        <strain evidence="2">SIG254</strain>
    </source>
</reference>
<dbReference type="AlphaFoldDB" id="A0A927ZLJ8"/>
<feature type="transmembrane region" description="Helical" evidence="1">
    <location>
        <begin position="181"/>
        <end position="204"/>
    </location>
</feature>
<dbReference type="NCBIfam" id="TIGR01906">
    <property type="entry name" value="integ_TIGR01906"/>
    <property type="match status" value="1"/>
</dbReference>
<feature type="transmembrane region" description="Helical" evidence="1">
    <location>
        <begin position="7"/>
        <end position="29"/>
    </location>
</feature>
<accession>A0A927ZLJ8</accession>
<dbReference type="InterPro" id="IPR010178">
    <property type="entry name" value="Lit"/>
</dbReference>
<keyword evidence="1" id="KW-0472">Membrane</keyword>
<proteinExistence type="predicted"/>
<evidence type="ECO:0000313" key="3">
    <source>
        <dbReference type="Proteomes" id="UP000768462"/>
    </source>
</evidence>
<organism evidence="2 3">
    <name type="scientific">Clostridium sulfidigenes</name>
    <dbReference type="NCBI Taxonomy" id="318464"/>
    <lineage>
        <taxon>Bacteria</taxon>
        <taxon>Bacillati</taxon>
        <taxon>Bacillota</taxon>
        <taxon>Clostridia</taxon>
        <taxon>Eubacteriales</taxon>
        <taxon>Clostridiaceae</taxon>
        <taxon>Clostridium</taxon>
    </lineage>
</organism>
<dbReference type="Proteomes" id="UP000768462">
    <property type="component" value="Unassembled WGS sequence"/>
</dbReference>
<sequence length="215" mass="24879">MKKIILNILISITGFVLVILISTLIVTSIKPIYTYSINKFNMEERTSLSIEEMKKNYSYVIDYLLYNNNDKFELPSLESSAAGAFHFKEVKELFKLAKITILSLIITLAILSVLYTSSYKSYIYIKYISVISIITPVLISIVVSINFNFFFTIFHKIFFNNDKWIFDPNTDPIINILPEEFFALCAVSIGILCIVIGIVLYVAYYNYNKKILKRY</sequence>
<comment type="caution">
    <text evidence="2">The sequence shown here is derived from an EMBL/GenBank/DDBJ whole genome shotgun (WGS) entry which is preliminary data.</text>
</comment>
<keyword evidence="1" id="KW-1133">Transmembrane helix</keyword>
<evidence type="ECO:0000256" key="1">
    <source>
        <dbReference type="SAM" id="Phobius"/>
    </source>
</evidence>
<dbReference type="EMBL" id="SVCM01000175">
    <property type="protein sequence ID" value="MBE6061499.1"/>
    <property type="molecule type" value="Genomic_DNA"/>
</dbReference>
<keyword evidence="1" id="KW-0812">Transmembrane</keyword>